<dbReference type="SUPFAM" id="SSF53167">
    <property type="entry name" value="Purine and uridine phosphorylases"/>
    <property type="match status" value="1"/>
</dbReference>
<gene>
    <name evidence="4" type="primary">HET-E1-5</name>
    <name evidence="4" type="ORF">CGCSCA2_v000994</name>
</gene>
<accession>A0A9P5F3J5</accession>
<dbReference type="InterPro" id="IPR035994">
    <property type="entry name" value="Nucleoside_phosphorylase_sf"/>
</dbReference>
<dbReference type="PANTHER" id="PTHR10039">
    <property type="entry name" value="AMELOGENIN"/>
    <property type="match status" value="1"/>
</dbReference>
<evidence type="ECO:0000313" key="4">
    <source>
        <dbReference type="EMBL" id="KAF4866027.1"/>
    </source>
</evidence>
<keyword evidence="5" id="KW-1185">Reference proteome</keyword>
<organism evidence="4 5">
    <name type="scientific">Colletotrichum siamense</name>
    <name type="common">Anthracnose fungus</name>
    <dbReference type="NCBI Taxonomy" id="690259"/>
    <lineage>
        <taxon>Eukaryota</taxon>
        <taxon>Fungi</taxon>
        <taxon>Dikarya</taxon>
        <taxon>Ascomycota</taxon>
        <taxon>Pezizomycotina</taxon>
        <taxon>Sordariomycetes</taxon>
        <taxon>Hypocreomycetidae</taxon>
        <taxon>Glomerellales</taxon>
        <taxon>Glomerellaceae</taxon>
        <taxon>Colletotrichum</taxon>
        <taxon>Colletotrichum gloeosporioides species complex</taxon>
    </lineage>
</organism>
<dbReference type="InterPro" id="IPR027417">
    <property type="entry name" value="P-loop_NTPase"/>
</dbReference>
<dbReference type="EMBL" id="QPMT01000002">
    <property type="protein sequence ID" value="KAF4866027.1"/>
    <property type="molecule type" value="Genomic_DNA"/>
</dbReference>
<feature type="domain" description="Nucleoside phosphorylase" evidence="2">
    <location>
        <begin position="16"/>
        <end position="132"/>
    </location>
</feature>
<evidence type="ECO:0000259" key="2">
    <source>
        <dbReference type="Pfam" id="PF01048"/>
    </source>
</evidence>
<proteinExistence type="predicted"/>
<dbReference type="OrthoDB" id="163438at2759"/>
<dbReference type="Proteomes" id="UP000711996">
    <property type="component" value="Unassembled WGS sequence"/>
</dbReference>
<keyword evidence="1" id="KW-0677">Repeat</keyword>
<dbReference type="AlphaFoldDB" id="A0A9P5F3J5"/>
<evidence type="ECO:0000256" key="1">
    <source>
        <dbReference type="ARBA" id="ARBA00022737"/>
    </source>
</evidence>
<dbReference type="GO" id="GO:0009116">
    <property type="term" value="P:nucleoside metabolic process"/>
    <property type="evidence" value="ECO:0007669"/>
    <property type="project" value="InterPro"/>
</dbReference>
<dbReference type="Pfam" id="PF24883">
    <property type="entry name" value="NPHP3_N"/>
    <property type="match status" value="1"/>
</dbReference>
<dbReference type="InterPro" id="IPR000845">
    <property type="entry name" value="Nucleoside_phosphorylase_d"/>
</dbReference>
<comment type="caution">
    <text evidence="4">The sequence shown here is derived from an EMBL/GenBank/DDBJ whole genome shotgun (WGS) entry which is preliminary data.</text>
</comment>
<dbReference type="Gene3D" id="3.40.50.300">
    <property type="entry name" value="P-loop containing nucleotide triphosphate hydrolases"/>
    <property type="match status" value="1"/>
</dbReference>
<evidence type="ECO:0000313" key="5">
    <source>
        <dbReference type="Proteomes" id="UP000711996"/>
    </source>
</evidence>
<dbReference type="SUPFAM" id="SSF52540">
    <property type="entry name" value="P-loop containing nucleoside triphosphate hydrolases"/>
    <property type="match status" value="1"/>
</dbReference>
<sequence>MTATQLPGLRRKDFHVAIICAVDCEYDAVIFAFDEIWDGLEFQLGNAPGDHNKYKVGRIANRNAVLLLLPGMGKANAASGAASLRSSYTEIKLAIVTGICGGVPGVGTDKELLLGDVVISKCIVQYDLGRRYSDRFATKEAIEDSLGRPHESSGLDRDQVAKEKGFIAFEMEAAGIWDRFPCIVVKAVCDYADSHKNKKYQNFAAARAAAATKATLEAFPFADGPSQSKQISTFDLLSPTEAILDDQGNVREKLKNRRKLLEMLAADHEAQKSFNPKKVLGTCEWFLRDQRYRQWLESTTSSVIWVSAGPGCGKSVLARALIDDGQLSTNPANTIVCYFFFKDGYDRRVNSHDALSSVLHQIFTKDLGASLISHADRPHKNYGASLQNNFHQLWEILVACASQPESREIVCVLDALDECCKEGRQDIFRVLEPFYFGEQNRAISSRLKLLVTSRPYDDLEIFFDSIATAKSYIRSDGDDKSEEIRREIDLVIDQKVNEFGKDFGAEHRHAISERLKAMESRTYLWLHLTLGIIDEKRSVYRKPSSVQKLLSRLPSSVFDAYEKILSRSQDEEQARTLLNILLATTRPLTLDEVNWALTLHAKDFTNRDEIEDDIPR</sequence>
<dbReference type="GO" id="GO:0003824">
    <property type="term" value="F:catalytic activity"/>
    <property type="evidence" value="ECO:0007669"/>
    <property type="project" value="InterPro"/>
</dbReference>
<dbReference type="Gene3D" id="3.40.50.1580">
    <property type="entry name" value="Nucleoside phosphorylase domain"/>
    <property type="match status" value="2"/>
</dbReference>
<protein>
    <submittedName>
        <fullName evidence="4">Vegetative incompatibility protein HET-E-1</fullName>
    </submittedName>
</protein>
<evidence type="ECO:0000259" key="3">
    <source>
        <dbReference type="Pfam" id="PF24883"/>
    </source>
</evidence>
<name>A0A9P5F3J5_COLSI</name>
<dbReference type="Pfam" id="PF01048">
    <property type="entry name" value="PNP_UDP_1"/>
    <property type="match status" value="1"/>
</dbReference>
<feature type="domain" description="Nephrocystin 3-like N-terminal" evidence="3">
    <location>
        <begin position="281"/>
        <end position="454"/>
    </location>
</feature>
<reference evidence="4" key="1">
    <citation type="submission" date="2019-06" db="EMBL/GenBank/DDBJ databases">
        <authorList>
            <person name="Gan P."/>
            <person name="Shirasu K."/>
        </authorList>
    </citation>
    <scope>NUCLEOTIDE SEQUENCE [LARGE SCALE GENOMIC DNA]</scope>
    <source>
        <strain evidence="4">CAD2</strain>
    </source>
</reference>
<dbReference type="InterPro" id="IPR056884">
    <property type="entry name" value="NPHP3-like_N"/>
</dbReference>
<dbReference type="PANTHER" id="PTHR10039:SF14">
    <property type="entry name" value="NACHT DOMAIN-CONTAINING PROTEIN"/>
    <property type="match status" value="1"/>
</dbReference>